<gene>
    <name evidence="1" type="ORF">CRHIZ90672A_00005259</name>
</gene>
<accession>A0A9N9VKK5</accession>
<reference evidence="1" key="1">
    <citation type="submission" date="2021-10" db="EMBL/GenBank/DDBJ databases">
        <authorList>
            <person name="Piombo E."/>
        </authorList>
    </citation>
    <scope>NUCLEOTIDE SEQUENCE</scope>
</reference>
<dbReference type="AlphaFoldDB" id="A0A9N9VKK5"/>
<keyword evidence="2" id="KW-1185">Reference proteome</keyword>
<dbReference type="OrthoDB" id="2423701at2759"/>
<proteinExistence type="predicted"/>
<evidence type="ECO:0000313" key="1">
    <source>
        <dbReference type="EMBL" id="CAH0025109.1"/>
    </source>
</evidence>
<sequence length="113" mass="12635">MLTAAVSSGLKPLKRKLHFTLVDLKATVFARDLLIFRMLFDLQTQAAKQREETNIAISYVFAGQPMPSWASDILHGAMAAVIAELEDLSSNVMEPARQDIARVLKEWQQPPEP</sequence>
<evidence type="ECO:0000313" key="2">
    <source>
        <dbReference type="Proteomes" id="UP000696573"/>
    </source>
</evidence>
<name>A0A9N9VKK5_9HYPO</name>
<dbReference type="Proteomes" id="UP000696573">
    <property type="component" value="Unassembled WGS sequence"/>
</dbReference>
<protein>
    <submittedName>
        <fullName evidence="1">Uncharacterized protein</fullName>
    </submittedName>
</protein>
<dbReference type="EMBL" id="CABFNQ020000702">
    <property type="protein sequence ID" value="CAH0025109.1"/>
    <property type="molecule type" value="Genomic_DNA"/>
</dbReference>
<organism evidence="1 2">
    <name type="scientific">Clonostachys rhizophaga</name>
    <dbReference type="NCBI Taxonomy" id="160324"/>
    <lineage>
        <taxon>Eukaryota</taxon>
        <taxon>Fungi</taxon>
        <taxon>Dikarya</taxon>
        <taxon>Ascomycota</taxon>
        <taxon>Pezizomycotina</taxon>
        <taxon>Sordariomycetes</taxon>
        <taxon>Hypocreomycetidae</taxon>
        <taxon>Hypocreales</taxon>
        <taxon>Bionectriaceae</taxon>
        <taxon>Clonostachys</taxon>
    </lineage>
</organism>
<comment type="caution">
    <text evidence="1">The sequence shown here is derived from an EMBL/GenBank/DDBJ whole genome shotgun (WGS) entry which is preliminary data.</text>
</comment>